<gene>
    <name evidence="2" type="ORF">J2776_004746</name>
</gene>
<evidence type="ECO:0000313" key="2">
    <source>
        <dbReference type="EMBL" id="MDR6378026.1"/>
    </source>
</evidence>
<dbReference type="EMBL" id="JAVDQN010000004">
    <property type="protein sequence ID" value="MDR6378026.1"/>
    <property type="molecule type" value="Genomic_DNA"/>
</dbReference>
<organism evidence="2 3">
    <name type="scientific">Paraburkholderia caledonica</name>
    <dbReference type="NCBI Taxonomy" id="134536"/>
    <lineage>
        <taxon>Bacteria</taxon>
        <taxon>Pseudomonadati</taxon>
        <taxon>Pseudomonadota</taxon>
        <taxon>Betaproteobacteria</taxon>
        <taxon>Burkholderiales</taxon>
        <taxon>Burkholderiaceae</taxon>
        <taxon>Paraburkholderia</taxon>
    </lineage>
</organism>
<feature type="region of interest" description="Disordered" evidence="1">
    <location>
        <begin position="1"/>
        <end position="24"/>
    </location>
</feature>
<feature type="compositionally biased region" description="Polar residues" evidence="1">
    <location>
        <begin position="1"/>
        <end position="19"/>
    </location>
</feature>
<dbReference type="Proteomes" id="UP001185254">
    <property type="component" value="Unassembled WGS sequence"/>
</dbReference>
<sequence>MADNEQATSKNAMSEQAMTHATGLPRRRAVELRRMIRVKTISPVELLDAYLIFSTGPARMARAFQRFNR</sequence>
<keyword evidence="3" id="KW-1185">Reference proteome</keyword>
<evidence type="ECO:0000256" key="1">
    <source>
        <dbReference type="SAM" id="MobiDB-lite"/>
    </source>
</evidence>
<protein>
    <submittedName>
        <fullName evidence="2">Uncharacterized protein</fullName>
    </submittedName>
</protein>
<comment type="caution">
    <text evidence="2">The sequence shown here is derived from an EMBL/GenBank/DDBJ whole genome shotgun (WGS) entry which is preliminary data.</text>
</comment>
<accession>A0ABU1L493</accession>
<name>A0ABU1L493_9BURK</name>
<evidence type="ECO:0000313" key="3">
    <source>
        <dbReference type="Proteomes" id="UP001185254"/>
    </source>
</evidence>
<reference evidence="2 3" key="1">
    <citation type="submission" date="2023-07" db="EMBL/GenBank/DDBJ databases">
        <title>Sorghum-associated microbial communities from plants grown in Nebraska, USA.</title>
        <authorList>
            <person name="Schachtman D."/>
        </authorList>
    </citation>
    <scope>NUCLEOTIDE SEQUENCE [LARGE SCALE GENOMIC DNA]</scope>
    <source>
        <strain evidence="2 3">DS1039</strain>
    </source>
</reference>
<dbReference type="RefSeq" id="WP_354460778.1">
    <property type="nucleotide sequence ID" value="NZ_JBEPMT010000004.1"/>
</dbReference>
<proteinExistence type="predicted"/>